<gene>
    <name evidence="1" type="ORF">AVDCRST_MAG48-1251</name>
</gene>
<name>A0A6J4K9P8_9ACTN</name>
<sequence>MTEPTIWTAGQDVRVLDERAARHLVHQHRAST</sequence>
<protein>
    <submittedName>
        <fullName evidence="1">Uncharacterized protein</fullName>
    </submittedName>
</protein>
<accession>A0A6J4K9P8</accession>
<proteinExistence type="predicted"/>
<dbReference type="AlphaFoldDB" id="A0A6J4K9P8"/>
<reference evidence="1" key="1">
    <citation type="submission" date="2020-02" db="EMBL/GenBank/DDBJ databases">
        <authorList>
            <person name="Meier V. D."/>
        </authorList>
    </citation>
    <scope>NUCLEOTIDE SEQUENCE</scope>
    <source>
        <strain evidence="1">AVDCRST_MAG48</strain>
    </source>
</reference>
<evidence type="ECO:0000313" key="1">
    <source>
        <dbReference type="EMBL" id="CAA9300096.1"/>
    </source>
</evidence>
<organism evidence="1">
    <name type="scientific">uncultured Friedmanniella sp</name>
    <dbReference type="NCBI Taxonomy" id="335381"/>
    <lineage>
        <taxon>Bacteria</taxon>
        <taxon>Bacillati</taxon>
        <taxon>Actinomycetota</taxon>
        <taxon>Actinomycetes</taxon>
        <taxon>Propionibacteriales</taxon>
        <taxon>Nocardioidaceae</taxon>
        <taxon>Friedmanniella</taxon>
        <taxon>environmental samples</taxon>
    </lineage>
</organism>
<dbReference type="EMBL" id="CADCTS010000179">
    <property type="protein sequence ID" value="CAA9300096.1"/>
    <property type="molecule type" value="Genomic_DNA"/>
</dbReference>